<keyword evidence="1" id="KW-0732">Signal</keyword>
<sequence>MRAGTGSGGLAAAVLSLLCVPCCCWPAVFCQTASRVQFAIGDYALEAVPMRAHGGQEKSEAPFTVKEASQDLQL</sequence>
<accession>A0A918HQP7</accession>
<feature type="signal peptide" evidence="1">
    <location>
        <begin position="1"/>
        <end position="26"/>
    </location>
</feature>
<dbReference type="EMBL" id="BMSA01000048">
    <property type="protein sequence ID" value="GGT95532.1"/>
    <property type="molecule type" value="Genomic_DNA"/>
</dbReference>
<evidence type="ECO:0000313" key="3">
    <source>
        <dbReference type="Proteomes" id="UP000646776"/>
    </source>
</evidence>
<dbReference type="Proteomes" id="UP000646776">
    <property type="component" value="Unassembled WGS sequence"/>
</dbReference>
<evidence type="ECO:0000313" key="2">
    <source>
        <dbReference type="EMBL" id="GGT95532.1"/>
    </source>
</evidence>
<reference evidence="2" key="2">
    <citation type="submission" date="2020-09" db="EMBL/GenBank/DDBJ databases">
        <authorList>
            <person name="Sun Q."/>
            <person name="Ohkuma M."/>
        </authorList>
    </citation>
    <scope>NUCLEOTIDE SEQUENCE</scope>
    <source>
        <strain evidence="2">JCM 4125</strain>
    </source>
</reference>
<evidence type="ECO:0000256" key="1">
    <source>
        <dbReference type="SAM" id="SignalP"/>
    </source>
</evidence>
<name>A0A918HQP7_9ACTN</name>
<protein>
    <submittedName>
        <fullName evidence="2">Uncharacterized protein</fullName>
    </submittedName>
</protein>
<feature type="chain" id="PRO_5038866336" evidence="1">
    <location>
        <begin position="27"/>
        <end position="74"/>
    </location>
</feature>
<keyword evidence="3" id="KW-1185">Reference proteome</keyword>
<dbReference type="AlphaFoldDB" id="A0A918HQP7"/>
<comment type="caution">
    <text evidence="2">The sequence shown here is derived from an EMBL/GenBank/DDBJ whole genome shotgun (WGS) entry which is preliminary data.</text>
</comment>
<reference evidence="2" key="1">
    <citation type="journal article" date="2014" name="Int. J. Syst. Evol. Microbiol.">
        <title>Complete genome sequence of Corynebacterium casei LMG S-19264T (=DSM 44701T), isolated from a smear-ripened cheese.</title>
        <authorList>
            <consortium name="US DOE Joint Genome Institute (JGI-PGF)"/>
            <person name="Walter F."/>
            <person name="Albersmeier A."/>
            <person name="Kalinowski J."/>
            <person name="Ruckert C."/>
        </authorList>
    </citation>
    <scope>NUCLEOTIDE SEQUENCE</scope>
    <source>
        <strain evidence="2">JCM 4125</strain>
    </source>
</reference>
<proteinExistence type="predicted"/>
<organism evidence="2 3">
    <name type="scientific">Streptomyces phaeofaciens</name>
    <dbReference type="NCBI Taxonomy" id="68254"/>
    <lineage>
        <taxon>Bacteria</taxon>
        <taxon>Bacillati</taxon>
        <taxon>Actinomycetota</taxon>
        <taxon>Actinomycetes</taxon>
        <taxon>Kitasatosporales</taxon>
        <taxon>Streptomycetaceae</taxon>
        <taxon>Streptomyces</taxon>
    </lineage>
</organism>
<gene>
    <name evidence="2" type="ORF">GCM10010226_86550</name>
</gene>